<accession>A0A069S8J5</accession>
<name>A0A069S8J5_PHOVU</name>
<protein>
    <submittedName>
        <fullName evidence="2">Uncharacterized protein</fullName>
    </submittedName>
</protein>
<dbReference type="Proteomes" id="UP000027661">
    <property type="component" value="Unassembled WGS sequence"/>
</dbReference>
<organism evidence="2 3">
    <name type="scientific">Phocaeicola vulgatus str. 3975 RP4</name>
    <dbReference type="NCBI Taxonomy" id="1339352"/>
    <lineage>
        <taxon>Bacteria</taxon>
        <taxon>Pseudomonadati</taxon>
        <taxon>Bacteroidota</taxon>
        <taxon>Bacteroidia</taxon>
        <taxon>Bacteroidales</taxon>
        <taxon>Bacteroidaceae</taxon>
        <taxon>Phocaeicola</taxon>
    </lineage>
</organism>
<dbReference type="EMBL" id="JNHM01000094">
    <property type="protein sequence ID" value="KDS47743.1"/>
    <property type="molecule type" value="Genomic_DNA"/>
</dbReference>
<feature type="compositionally biased region" description="Basic and acidic residues" evidence="1">
    <location>
        <begin position="31"/>
        <end position="44"/>
    </location>
</feature>
<gene>
    <name evidence="2" type="ORF">M099_3423</name>
</gene>
<feature type="region of interest" description="Disordered" evidence="1">
    <location>
        <begin position="24"/>
        <end position="44"/>
    </location>
</feature>
<comment type="caution">
    <text evidence="2">The sequence shown here is derived from an EMBL/GenBank/DDBJ whole genome shotgun (WGS) entry which is preliminary data.</text>
</comment>
<evidence type="ECO:0000313" key="2">
    <source>
        <dbReference type="EMBL" id="KDS47743.1"/>
    </source>
</evidence>
<proteinExistence type="predicted"/>
<evidence type="ECO:0000256" key="1">
    <source>
        <dbReference type="SAM" id="MobiDB-lite"/>
    </source>
</evidence>
<dbReference type="AlphaFoldDB" id="A0A069S8J5"/>
<dbReference type="PATRIC" id="fig|1339352.3.peg.3244"/>
<evidence type="ECO:0000313" key="3">
    <source>
        <dbReference type="Proteomes" id="UP000027661"/>
    </source>
</evidence>
<sequence>MVSYKRPGKVEYRTADLRLLQRTTQDYFDESQPKQTEKPVKKDK</sequence>
<reference evidence="2 3" key="1">
    <citation type="submission" date="2014-04" db="EMBL/GenBank/DDBJ databases">
        <authorList>
            <person name="Sears C."/>
            <person name="Carroll K."/>
            <person name="Sack B.R."/>
            <person name="Qadri F."/>
            <person name="Myers L.L."/>
            <person name="Chung G.-T."/>
            <person name="Escheverria P."/>
            <person name="Fraser C.M."/>
            <person name="Sadzewicz L."/>
            <person name="Shefchek K.A."/>
            <person name="Tallon L."/>
            <person name="Das S.P."/>
            <person name="Daugherty S."/>
            <person name="Mongodin E.F."/>
        </authorList>
    </citation>
    <scope>NUCLEOTIDE SEQUENCE [LARGE SCALE GENOMIC DNA]</scope>
    <source>
        <strain evidence="2 3">3975 RP4</strain>
    </source>
</reference>